<dbReference type="PANTHER" id="PTHR43591">
    <property type="entry name" value="METHYLTRANSFERASE"/>
    <property type="match status" value="1"/>
</dbReference>
<comment type="caution">
    <text evidence="2">The sequence shown here is derived from an EMBL/GenBank/DDBJ whole genome shotgun (WGS) entry which is preliminary data.</text>
</comment>
<dbReference type="Pfam" id="PF08241">
    <property type="entry name" value="Methyltransf_11"/>
    <property type="match status" value="1"/>
</dbReference>
<keyword evidence="2" id="KW-0489">Methyltransferase</keyword>
<evidence type="ECO:0000313" key="2">
    <source>
        <dbReference type="EMBL" id="MDA4847006.1"/>
    </source>
</evidence>
<dbReference type="Proteomes" id="UP001148313">
    <property type="component" value="Unassembled WGS sequence"/>
</dbReference>
<sequence length="262" mass="29185">MDSREVAVHWENNAETWTRTTRAGHDVYRDALNTPAFLAMLPPVEGLEGLDVGCGEGTNTRRIAELGARMTGIDIAPTFIRHARQAETERPLGIAYREADALALSFGDASFDFATAFMSLMDMPHQDRALAEILRVLRPGGFLQFSILHPCFVPPRRRNVRDENGAAVAVEVADYFNEVDGQVETWMFSDIPEEERARLDPFSVPRFHRTLSSWVAMICNAGFVIQQLGEPRASDETARRHPVVADTQVAPIFLHVRAGKPA</sequence>
<feature type="domain" description="Methyltransferase type 11" evidence="1">
    <location>
        <begin position="50"/>
        <end position="143"/>
    </location>
</feature>
<proteinExistence type="predicted"/>
<dbReference type="GO" id="GO:0008168">
    <property type="term" value="F:methyltransferase activity"/>
    <property type="evidence" value="ECO:0007669"/>
    <property type="project" value="UniProtKB-KW"/>
</dbReference>
<protein>
    <submittedName>
        <fullName evidence="2">Class I SAM-dependent methyltransferase</fullName>
    </submittedName>
</protein>
<organism evidence="2 3">
    <name type="scientific">Hoeflea poritis</name>
    <dbReference type="NCBI Taxonomy" id="2993659"/>
    <lineage>
        <taxon>Bacteria</taxon>
        <taxon>Pseudomonadati</taxon>
        <taxon>Pseudomonadota</taxon>
        <taxon>Alphaproteobacteria</taxon>
        <taxon>Hyphomicrobiales</taxon>
        <taxon>Rhizobiaceae</taxon>
        <taxon>Hoeflea</taxon>
    </lineage>
</organism>
<evidence type="ECO:0000313" key="3">
    <source>
        <dbReference type="Proteomes" id="UP001148313"/>
    </source>
</evidence>
<dbReference type="EMBL" id="JAPJZH010000010">
    <property type="protein sequence ID" value="MDA4847006.1"/>
    <property type="molecule type" value="Genomic_DNA"/>
</dbReference>
<dbReference type="InterPro" id="IPR029063">
    <property type="entry name" value="SAM-dependent_MTases_sf"/>
</dbReference>
<dbReference type="InterPro" id="IPR013216">
    <property type="entry name" value="Methyltransf_11"/>
</dbReference>
<evidence type="ECO:0000259" key="1">
    <source>
        <dbReference type="Pfam" id="PF08241"/>
    </source>
</evidence>
<keyword evidence="3" id="KW-1185">Reference proteome</keyword>
<dbReference type="SUPFAM" id="SSF53335">
    <property type="entry name" value="S-adenosyl-L-methionine-dependent methyltransferases"/>
    <property type="match status" value="1"/>
</dbReference>
<name>A0ABT4VQN6_9HYPH</name>
<dbReference type="Gene3D" id="3.40.50.150">
    <property type="entry name" value="Vaccinia Virus protein VP39"/>
    <property type="match status" value="1"/>
</dbReference>
<gene>
    <name evidence="2" type="ORF">OOZ53_16725</name>
</gene>
<dbReference type="GO" id="GO:0032259">
    <property type="term" value="P:methylation"/>
    <property type="evidence" value="ECO:0007669"/>
    <property type="project" value="UniProtKB-KW"/>
</dbReference>
<dbReference type="RefSeq" id="WP_271090804.1">
    <property type="nucleotide sequence ID" value="NZ_JAPJZH010000010.1"/>
</dbReference>
<keyword evidence="2" id="KW-0808">Transferase</keyword>
<reference evidence="2" key="1">
    <citation type="submission" date="2022-11" db="EMBL/GenBank/DDBJ databases">
        <title>Hoeflea poritis sp. nov., isolated from scleractinian coral Porites lutea.</title>
        <authorList>
            <person name="Zhang G."/>
            <person name="Wei Q."/>
            <person name="Cai L."/>
        </authorList>
    </citation>
    <scope>NUCLEOTIDE SEQUENCE</scope>
    <source>
        <strain evidence="2">E7-10</strain>
    </source>
</reference>
<dbReference type="CDD" id="cd02440">
    <property type="entry name" value="AdoMet_MTases"/>
    <property type="match status" value="1"/>
</dbReference>
<dbReference type="PANTHER" id="PTHR43591:SF110">
    <property type="entry name" value="RHODANESE DOMAIN-CONTAINING PROTEIN"/>
    <property type="match status" value="1"/>
</dbReference>
<accession>A0ABT4VQN6</accession>